<evidence type="ECO:0000313" key="1">
    <source>
        <dbReference type="EMBL" id="RDW78030.1"/>
    </source>
</evidence>
<dbReference type="Proteomes" id="UP000256328">
    <property type="component" value="Unassembled WGS sequence"/>
</dbReference>
<organism evidence="1 2">
    <name type="scientific">Coleophoma crateriformis</name>
    <dbReference type="NCBI Taxonomy" id="565419"/>
    <lineage>
        <taxon>Eukaryota</taxon>
        <taxon>Fungi</taxon>
        <taxon>Dikarya</taxon>
        <taxon>Ascomycota</taxon>
        <taxon>Pezizomycotina</taxon>
        <taxon>Leotiomycetes</taxon>
        <taxon>Helotiales</taxon>
        <taxon>Dermateaceae</taxon>
        <taxon>Coleophoma</taxon>
    </lineage>
</organism>
<sequence>MAYNPFTGPTPEEVREYYRKMAEGQAAQRNIEAKNVAADDFFRMMNIRDPAHRVLARAAFEDDPATGSDQAGYTQRIPRWEINDKNEEIQAQNARLVLDGSTRAMARLIHPLYTSDGVFPRDFQQPITVPELKNLPRAKLTAILNAYQINEGLPTTAAAAAAHASFCFSTSPAFSNPLNLPQRRLPATIPNRAGLVPLFPQGYNDELAQPRNGKWDADLNVAAVRRAELNAILGFLGVGVEESDW</sequence>
<reference evidence="1 2" key="1">
    <citation type="journal article" date="2018" name="IMA Fungus">
        <title>IMA Genome-F 9: Draft genome sequence of Annulohypoxylon stygium, Aspergillus mulundensis, Berkeleyomyces basicola (syn. Thielaviopsis basicola), Ceratocystis smalleyi, two Cercospora beticola strains, Coleophoma cylindrospora, Fusarium fracticaudum, Phialophora cf. hyalina, and Morchella septimelata.</title>
        <authorList>
            <person name="Wingfield B.D."/>
            <person name="Bills G.F."/>
            <person name="Dong Y."/>
            <person name="Huang W."/>
            <person name="Nel W.J."/>
            <person name="Swalarsk-Parry B.S."/>
            <person name="Vaghefi N."/>
            <person name="Wilken P.M."/>
            <person name="An Z."/>
            <person name="de Beer Z.W."/>
            <person name="De Vos L."/>
            <person name="Chen L."/>
            <person name="Duong T.A."/>
            <person name="Gao Y."/>
            <person name="Hammerbacher A."/>
            <person name="Kikkert J.R."/>
            <person name="Li Y."/>
            <person name="Li H."/>
            <person name="Li K."/>
            <person name="Li Q."/>
            <person name="Liu X."/>
            <person name="Ma X."/>
            <person name="Naidoo K."/>
            <person name="Pethybridge S.J."/>
            <person name="Sun J."/>
            <person name="Steenkamp E.T."/>
            <person name="van der Nest M.A."/>
            <person name="van Wyk S."/>
            <person name="Wingfield M.J."/>
            <person name="Xiong C."/>
            <person name="Yue Q."/>
            <person name="Zhang X."/>
        </authorList>
    </citation>
    <scope>NUCLEOTIDE SEQUENCE [LARGE SCALE GENOMIC DNA]</scope>
    <source>
        <strain evidence="1 2">BP5796</strain>
    </source>
</reference>
<dbReference type="AlphaFoldDB" id="A0A3D8RVQ9"/>
<protein>
    <submittedName>
        <fullName evidence="1">Uncharacterized protein</fullName>
    </submittedName>
</protein>
<comment type="caution">
    <text evidence="1">The sequence shown here is derived from an EMBL/GenBank/DDBJ whole genome shotgun (WGS) entry which is preliminary data.</text>
</comment>
<accession>A0A3D8RVQ9</accession>
<evidence type="ECO:0000313" key="2">
    <source>
        <dbReference type="Proteomes" id="UP000256328"/>
    </source>
</evidence>
<dbReference type="OrthoDB" id="10305664at2759"/>
<proteinExistence type="predicted"/>
<dbReference type="EMBL" id="PDLN01000008">
    <property type="protein sequence ID" value="RDW78030.1"/>
    <property type="molecule type" value="Genomic_DNA"/>
</dbReference>
<keyword evidence="2" id="KW-1185">Reference proteome</keyword>
<gene>
    <name evidence="1" type="ORF">BP5796_05882</name>
</gene>
<name>A0A3D8RVQ9_9HELO</name>